<proteinExistence type="predicted"/>
<dbReference type="HOGENOM" id="CLU_767929_0_0_1"/>
<dbReference type="Proteomes" id="UP000009046">
    <property type="component" value="Unassembled WGS sequence"/>
</dbReference>
<dbReference type="OrthoDB" id="263617at2759"/>
<dbReference type="AlphaFoldDB" id="E0VUQ0"/>
<evidence type="ECO:0000256" key="1">
    <source>
        <dbReference type="SAM" id="MobiDB-lite"/>
    </source>
</evidence>
<evidence type="ECO:0000313" key="5">
    <source>
        <dbReference type="Proteomes" id="UP000009046"/>
    </source>
</evidence>
<dbReference type="InParanoid" id="E0VUQ0"/>
<reference evidence="3" key="2">
    <citation type="submission" date="2007-04" db="EMBL/GenBank/DDBJ databases">
        <title>The genome of the human body louse.</title>
        <authorList>
            <consortium name="The Human Body Louse Genome Consortium"/>
            <person name="Kirkness E."/>
            <person name="Walenz B."/>
            <person name="Hass B."/>
            <person name="Bruggner R."/>
            <person name="Strausberg R."/>
        </authorList>
    </citation>
    <scope>NUCLEOTIDE SEQUENCE</scope>
    <source>
        <strain evidence="3">USDA</strain>
    </source>
</reference>
<dbReference type="Pfam" id="PF01248">
    <property type="entry name" value="Ribosomal_L7Ae"/>
    <property type="match status" value="1"/>
</dbReference>
<dbReference type="GO" id="GO:0003730">
    <property type="term" value="F:mRNA 3'-UTR binding"/>
    <property type="evidence" value="ECO:0007669"/>
    <property type="project" value="TreeGrafter"/>
</dbReference>
<dbReference type="GO" id="GO:1990904">
    <property type="term" value="C:ribonucleoprotein complex"/>
    <property type="evidence" value="ECO:0007669"/>
    <property type="project" value="TreeGrafter"/>
</dbReference>
<name>E0VUQ0_PEDHC</name>
<sequence length="361" mass="41621">MKSFQKNESQISKKGNSKTETSYINHDKDKINYLLIKENSDNKSENKIIDLNDFPALNCDSKTTVNRRQQQIGNSSEINCRKSWISVVNTNIKNNGENENIKQTNNINLLQIKEDNNEKNNEVMSKKKNKKKASSSKKVIVKPANNPYKKKRSAPISVNLIEVINVCIISINVFTINKSCSTLHDLLYFIMFRYCENLITPSLDLAVAELIKDLIRLQDRAFIHDPIKAKAKKRHISGLREVKKYFTLNKIKMLIIPPNLEKLQMEGSIFDTINELKALAKSQNVPCVFALNRYKLGRCTKKNVSDRFQSVLKELEDAKKLFVEKVQKEDNINKQNEMEKINLPLKTTLKEALVENLHKKK</sequence>
<keyword evidence="5" id="KW-1185">Reference proteome</keyword>
<dbReference type="GO" id="GO:0043021">
    <property type="term" value="F:ribonucleoprotein complex binding"/>
    <property type="evidence" value="ECO:0007669"/>
    <property type="project" value="TreeGrafter"/>
</dbReference>
<protein>
    <recommendedName>
        <fullName evidence="2">Ribosomal protein eL8/eL30/eS12/Gadd45 domain-containing protein</fullName>
    </recommendedName>
</protein>
<gene>
    <name evidence="4" type="primary">8230497</name>
    <name evidence="3" type="ORF">Phum_PHUM452870</name>
</gene>
<dbReference type="PANTHER" id="PTHR13284:SF4">
    <property type="entry name" value="C2H2-TYPE DOMAIN-CONTAINING PROTEIN"/>
    <property type="match status" value="1"/>
</dbReference>
<dbReference type="EMBL" id="AAZO01005514">
    <property type="status" value="NOT_ANNOTATED_CDS"/>
    <property type="molecule type" value="Genomic_DNA"/>
</dbReference>
<dbReference type="GeneID" id="8230497"/>
<dbReference type="EMBL" id="DS235787">
    <property type="protein sequence ID" value="EEB17106.1"/>
    <property type="molecule type" value="Genomic_DNA"/>
</dbReference>
<evidence type="ECO:0000313" key="4">
    <source>
        <dbReference type="EnsemblMetazoa" id="PHUM452870-PA"/>
    </source>
</evidence>
<feature type="compositionally biased region" description="Basic residues" evidence="1">
    <location>
        <begin position="126"/>
        <end position="135"/>
    </location>
</feature>
<evidence type="ECO:0000259" key="2">
    <source>
        <dbReference type="Pfam" id="PF01248"/>
    </source>
</evidence>
<reference evidence="4" key="3">
    <citation type="submission" date="2020-05" db="UniProtKB">
        <authorList>
            <consortium name="EnsemblMetazoa"/>
        </authorList>
    </citation>
    <scope>IDENTIFICATION</scope>
    <source>
        <strain evidence="4">USDA</strain>
    </source>
</reference>
<dbReference type="Gene3D" id="3.30.1330.30">
    <property type="match status" value="1"/>
</dbReference>
<dbReference type="KEGG" id="phu:Phum_PHUM452870"/>
<dbReference type="GO" id="GO:0005739">
    <property type="term" value="C:mitochondrion"/>
    <property type="evidence" value="ECO:0007669"/>
    <property type="project" value="TreeGrafter"/>
</dbReference>
<dbReference type="InterPro" id="IPR004038">
    <property type="entry name" value="Ribosomal_eL8/eL30/eS12/Gad45"/>
</dbReference>
<dbReference type="eggNOG" id="ENOG502QUP4">
    <property type="taxonomic scope" value="Eukaryota"/>
</dbReference>
<evidence type="ECO:0000313" key="3">
    <source>
        <dbReference type="EMBL" id="EEB17106.1"/>
    </source>
</evidence>
<dbReference type="VEuPathDB" id="VectorBase:PHUM452870"/>
<feature type="domain" description="Ribosomal protein eL8/eL30/eS12/Gadd45" evidence="2">
    <location>
        <begin position="228"/>
        <end position="319"/>
    </location>
</feature>
<dbReference type="InterPro" id="IPR029064">
    <property type="entry name" value="Ribosomal_eL30-like_sf"/>
</dbReference>
<dbReference type="GO" id="GO:0035368">
    <property type="term" value="F:selenocysteine insertion sequence binding"/>
    <property type="evidence" value="ECO:0007669"/>
    <property type="project" value="InterPro"/>
</dbReference>
<dbReference type="STRING" id="121224.E0VUQ0"/>
<reference evidence="3" key="1">
    <citation type="submission" date="2007-04" db="EMBL/GenBank/DDBJ databases">
        <title>Annotation of Pediculus humanus corporis strain USDA.</title>
        <authorList>
            <person name="Kirkness E."/>
            <person name="Hannick L."/>
            <person name="Hass B."/>
            <person name="Bruggner R."/>
            <person name="Lawson D."/>
            <person name="Bidwell S."/>
            <person name="Joardar V."/>
            <person name="Caler E."/>
            <person name="Walenz B."/>
            <person name="Inman J."/>
            <person name="Schobel S."/>
            <person name="Galinsky K."/>
            <person name="Amedeo P."/>
            <person name="Strausberg R."/>
        </authorList>
    </citation>
    <scope>NUCLEOTIDE SEQUENCE</scope>
    <source>
        <strain evidence="3">USDA</strain>
    </source>
</reference>
<dbReference type="RefSeq" id="XP_002429844.1">
    <property type="nucleotide sequence ID" value="XM_002429799.1"/>
</dbReference>
<dbReference type="PANTHER" id="PTHR13284">
    <property type="entry name" value="GH01354P"/>
    <property type="match status" value="1"/>
</dbReference>
<dbReference type="InterPro" id="IPR040051">
    <property type="entry name" value="SECISBP2"/>
</dbReference>
<dbReference type="SUPFAM" id="SSF55315">
    <property type="entry name" value="L30e-like"/>
    <property type="match status" value="1"/>
</dbReference>
<feature type="region of interest" description="Disordered" evidence="1">
    <location>
        <begin position="1"/>
        <end position="23"/>
    </location>
</feature>
<feature type="region of interest" description="Disordered" evidence="1">
    <location>
        <begin position="118"/>
        <end position="138"/>
    </location>
</feature>
<dbReference type="CTD" id="8230497"/>
<dbReference type="EnsemblMetazoa" id="PHUM452870-RA">
    <property type="protein sequence ID" value="PHUM452870-PA"/>
    <property type="gene ID" value="PHUM452870"/>
</dbReference>
<organism>
    <name type="scientific">Pediculus humanus subsp. corporis</name>
    <name type="common">Body louse</name>
    <dbReference type="NCBI Taxonomy" id="121224"/>
    <lineage>
        <taxon>Eukaryota</taxon>
        <taxon>Metazoa</taxon>
        <taxon>Ecdysozoa</taxon>
        <taxon>Arthropoda</taxon>
        <taxon>Hexapoda</taxon>
        <taxon>Insecta</taxon>
        <taxon>Pterygota</taxon>
        <taxon>Neoptera</taxon>
        <taxon>Paraneoptera</taxon>
        <taxon>Psocodea</taxon>
        <taxon>Troctomorpha</taxon>
        <taxon>Phthiraptera</taxon>
        <taxon>Anoplura</taxon>
        <taxon>Pediculidae</taxon>
        <taxon>Pediculus</taxon>
    </lineage>
</organism>
<accession>E0VUQ0</accession>